<proteinExistence type="predicted"/>
<dbReference type="OrthoDB" id="8300214at2759"/>
<dbReference type="AlphaFoldDB" id="A0A0A1TSL1"/>
<evidence type="ECO:0000313" key="1">
    <source>
        <dbReference type="EMBL" id="CEJ95153.1"/>
    </source>
</evidence>
<organism evidence="1 2">
    <name type="scientific">[Torrubiella] hemipterigena</name>
    <dbReference type="NCBI Taxonomy" id="1531966"/>
    <lineage>
        <taxon>Eukaryota</taxon>
        <taxon>Fungi</taxon>
        <taxon>Dikarya</taxon>
        <taxon>Ascomycota</taxon>
        <taxon>Pezizomycotina</taxon>
        <taxon>Sordariomycetes</taxon>
        <taxon>Hypocreomycetidae</taxon>
        <taxon>Hypocreales</taxon>
        <taxon>Clavicipitaceae</taxon>
        <taxon>Clavicipitaceae incertae sedis</taxon>
        <taxon>'Torrubiella' clade</taxon>
    </lineage>
</organism>
<reference evidence="1 2" key="1">
    <citation type="journal article" date="2015" name="Genome Announc.">
        <title>Draft Genome Sequence and Gene Annotation of the Entomopathogenic Fungus Verticillium hemipterigenum.</title>
        <authorList>
            <person name="Horn F."/>
            <person name="Habel A."/>
            <person name="Scharf D.H."/>
            <person name="Dworschak J."/>
            <person name="Brakhage A.A."/>
            <person name="Guthke R."/>
            <person name="Hertweck C."/>
            <person name="Linde J."/>
        </authorList>
    </citation>
    <scope>NUCLEOTIDE SEQUENCE [LARGE SCALE GENOMIC DNA]</scope>
</reference>
<dbReference type="PANTHER" id="PTHR43667:SF2">
    <property type="entry name" value="FATTY ACID C-METHYL TRANSFERASE"/>
    <property type="match status" value="1"/>
</dbReference>
<dbReference type="EMBL" id="CDHN01000008">
    <property type="protein sequence ID" value="CEJ95153.1"/>
    <property type="molecule type" value="Genomic_DNA"/>
</dbReference>
<dbReference type="PANTHER" id="PTHR43667">
    <property type="entry name" value="CYCLOPROPANE-FATTY-ACYL-PHOSPHOLIPID SYNTHASE"/>
    <property type="match status" value="1"/>
</dbReference>
<dbReference type="Pfam" id="PF02353">
    <property type="entry name" value="CMAS"/>
    <property type="match status" value="1"/>
</dbReference>
<protein>
    <submittedName>
        <fullName evidence="1">Putative Cyclopropane-fatty-acyl-phospholipid synthase</fullName>
    </submittedName>
</protein>
<name>A0A0A1TSL1_9HYPO</name>
<keyword evidence="2" id="KW-1185">Reference proteome</keyword>
<dbReference type="SUPFAM" id="SSF53335">
    <property type="entry name" value="S-adenosyl-L-methionine-dependent methyltransferases"/>
    <property type="match status" value="1"/>
</dbReference>
<dbReference type="Gene3D" id="3.40.50.150">
    <property type="entry name" value="Vaccinia Virus protein VP39"/>
    <property type="match status" value="1"/>
</dbReference>
<accession>A0A0A1TSL1</accession>
<evidence type="ECO:0000313" key="2">
    <source>
        <dbReference type="Proteomes" id="UP000039046"/>
    </source>
</evidence>
<dbReference type="Proteomes" id="UP000039046">
    <property type="component" value="Unassembled WGS sequence"/>
</dbReference>
<dbReference type="CDD" id="cd02440">
    <property type="entry name" value="AdoMet_MTases"/>
    <property type="match status" value="1"/>
</dbReference>
<dbReference type="InterPro" id="IPR050723">
    <property type="entry name" value="CFA/CMAS"/>
</dbReference>
<dbReference type="HOGENOM" id="CLU_026434_0_0_1"/>
<dbReference type="STRING" id="1531966.A0A0A1TSL1"/>
<gene>
    <name evidence="1" type="ORF">VHEMI10651</name>
</gene>
<sequence>MSGRWAGPTLPPVLAWPVSKGAELVREAVGGVTWGPMLAVAKPTILAALSKIEKGTLLLVDEPAETRHVFGQKLSGKLESVDMDEPVLRSATTVPRVEIVVKNDAFWMRLFLFADMGFSEAYMLGDFTCEDLTSFFQLFIINRDQMGNGETWISSLSSAISSVARSTNTLSNALLNISAHYDISNDMFAAFLSPDMTYSCAIWDKEPTVEAVTETLERAQYRKLHRFIDGAKIKSTDHVLEIGTGWGSFAMEAVRRTGCRVTSLTLSKEQKALAEERIAAAGFADKIEVKLMDYRALEVSEPFDKIVSIEMLEAVGKEYLATYFKAINRLLKPDGGIAMFQCITMPEGRSEAYAKTEDFINHYIFPGGYLPSITELLNHISRESKGTLIIENVENIGGHYSKTLRLWKEEFLRNFESHIKPALLEQHDDMTEEGVDVFRRKWEYYFTYCEAGFVTKTLGDVVITVGREGSLELMEGIPL</sequence>
<dbReference type="InterPro" id="IPR029063">
    <property type="entry name" value="SAM-dependent_MTases_sf"/>
</dbReference>